<feature type="region of interest" description="Disordered" evidence="1">
    <location>
        <begin position="392"/>
        <end position="450"/>
    </location>
</feature>
<dbReference type="OMA" id="LESWTAS"/>
<feature type="compositionally biased region" description="Low complexity" evidence="1">
    <location>
        <begin position="252"/>
        <end position="261"/>
    </location>
</feature>
<proteinExistence type="predicted"/>
<evidence type="ECO:0000259" key="2">
    <source>
        <dbReference type="Pfam" id="PF25896"/>
    </source>
</evidence>
<evidence type="ECO:0000256" key="1">
    <source>
        <dbReference type="SAM" id="MobiDB-lite"/>
    </source>
</evidence>
<dbReference type="GeneID" id="110706110"/>
<sequence length="492" mass="54778">MYSLKGNWVGQTFALATSNDSGGKRSRIRRSKEERKIMIESFIKRYQSSNNGNFPSLNLTHKEVGGSFYTVREIVREIIQENRVLDPGQFNYEEQKDDTIAVDYPLGTISSEPQGVLFQTTSGLNGFSSQEKKETMVLNLDNNGQSTSHFDLDVVLYSTEHQTEKIGEEAVKVACISSDKIVNPVISDHQEQENLEEVSLNSNGQCFNVSEMDSDHFVNHVQINDTSEEFDKLLAEGSPECENLKAGEESESTGTQETNSTLSTEVVQVETFPLRPTTEETNDLRSISSESGKFDCNLNDLVAEKVKLSNSTLVLGKDISSDNSSDLMTIKREEHFEVSASGGSHDMIIQHAEVNHMVVQHREDNLKIDSIDMPDSVPSKDDTVFHHDRVNQVPPHDDSTLKTAEPNNLQPKTASKGTSCLENINDSSGKNFKEPTVVTGNDSKRDGKPIVGSSPLLDRIDLESWKASKKEGNPLLTIFKAFVDAFVRFWSE</sequence>
<dbReference type="PANTHER" id="PTHR34568">
    <property type="entry name" value="RRM DOMAIN-CONTAINING PROTEIN"/>
    <property type="match status" value="1"/>
</dbReference>
<dbReference type="InterPro" id="IPR058942">
    <property type="entry name" value="AT3G52170-like"/>
</dbReference>
<feature type="region of interest" description="Disordered" evidence="1">
    <location>
        <begin position="242"/>
        <end position="265"/>
    </location>
</feature>
<dbReference type="InterPro" id="IPR058941">
    <property type="entry name" value="HTH_AT3G52170-like"/>
</dbReference>
<dbReference type="Gramene" id="AUR62002713-RA">
    <property type="protein sequence ID" value="AUR62002713-RA:cds"/>
    <property type="gene ID" value="AUR62002713"/>
</dbReference>
<organism evidence="3 4">
    <name type="scientific">Chenopodium quinoa</name>
    <name type="common">Quinoa</name>
    <dbReference type="NCBI Taxonomy" id="63459"/>
    <lineage>
        <taxon>Eukaryota</taxon>
        <taxon>Viridiplantae</taxon>
        <taxon>Streptophyta</taxon>
        <taxon>Embryophyta</taxon>
        <taxon>Tracheophyta</taxon>
        <taxon>Spermatophyta</taxon>
        <taxon>Magnoliopsida</taxon>
        <taxon>eudicotyledons</taxon>
        <taxon>Gunneridae</taxon>
        <taxon>Pentapetalae</taxon>
        <taxon>Caryophyllales</taxon>
        <taxon>Chenopodiaceae</taxon>
        <taxon>Chenopodioideae</taxon>
        <taxon>Atripliceae</taxon>
        <taxon>Chenopodium</taxon>
    </lineage>
</organism>
<reference evidence="3" key="2">
    <citation type="submission" date="2021-03" db="UniProtKB">
        <authorList>
            <consortium name="EnsemblPlants"/>
        </authorList>
    </citation>
    <scope>IDENTIFICATION</scope>
</reference>
<dbReference type="AlphaFoldDB" id="A0A803KUK5"/>
<feature type="compositionally biased region" description="Polar residues" evidence="1">
    <location>
        <begin position="401"/>
        <end position="430"/>
    </location>
</feature>
<gene>
    <name evidence="3" type="primary">LOC110706110</name>
</gene>
<dbReference type="PANTHER" id="PTHR34568:SF1">
    <property type="entry name" value="DNA BINDING PROTEIN"/>
    <property type="match status" value="1"/>
</dbReference>
<keyword evidence="4" id="KW-1185">Reference proteome</keyword>
<name>A0A803KUK5_CHEQI</name>
<dbReference type="KEGG" id="cqi:110706110"/>
<dbReference type="RefSeq" id="XP_021739741.1">
    <property type="nucleotide sequence ID" value="XM_021884049.1"/>
</dbReference>
<evidence type="ECO:0000313" key="3">
    <source>
        <dbReference type="EnsemblPlants" id="AUR62002713-RA:cds"/>
    </source>
</evidence>
<dbReference type="OrthoDB" id="787154at2759"/>
<dbReference type="Proteomes" id="UP000596660">
    <property type="component" value="Unplaced"/>
</dbReference>
<dbReference type="EnsemblPlants" id="AUR62002713-RA">
    <property type="protein sequence ID" value="AUR62002713-RA:cds"/>
    <property type="gene ID" value="AUR62002713"/>
</dbReference>
<feature type="domain" description="AT3G52170-like helix-turn-helix" evidence="2">
    <location>
        <begin position="31"/>
        <end position="79"/>
    </location>
</feature>
<evidence type="ECO:0000313" key="4">
    <source>
        <dbReference type="Proteomes" id="UP000596660"/>
    </source>
</evidence>
<dbReference type="Pfam" id="PF25896">
    <property type="entry name" value="HTH_AT3G52170"/>
    <property type="match status" value="1"/>
</dbReference>
<reference evidence="3" key="1">
    <citation type="journal article" date="2017" name="Nature">
        <title>The genome of Chenopodium quinoa.</title>
        <authorList>
            <person name="Jarvis D.E."/>
            <person name="Ho Y.S."/>
            <person name="Lightfoot D.J."/>
            <person name="Schmoeckel S.M."/>
            <person name="Li B."/>
            <person name="Borm T.J.A."/>
            <person name="Ohyanagi H."/>
            <person name="Mineta K."/>
            <person name="Michell C.T."/>
            <person name="Saber N."/>
            <person name="Kharbatia N.M."/>
            <person name="Rupper R.R."/>
            <person name="Sharp A.R."/>
            <person name="Dally N."/>
            <person name="Boughton B.A."/>
            <person name="Woo Y.H."/>
            <person name="Gao G."/>
            <person name="Schijlen E.G.W.M."/>
            <person name="Guo X."/>
            <person name="Momin A.A."/>
            <person name="Negrao S."/>
            <person name="Al-Babili S."/>
            <person name="Gehring C."/>
            <person name="Roessner U."/>
            <person name="Jung C."/>
            <person name="Murphy K."/>
            <person name="Arold S.T."/>
            <person name="Gojobori T."/>
            <person name="van der Linden C.G."/>
            <person name="van Loo E.N."/>
            <person name="Jellen E.N."/>
            <person name="Maughan P.J."/>
            <person name="Tester M."/>
        </authorList>
    </citation>
    <scope>NUCLEOTIDE SEQUENCE [LARGE SCALE GENOMIC DNA]</scope>
    <source>
        <strain evidence="3">cv. PI 614886</strain>
    </source>
</reference>
<protein>
    <recommendedName>
        <fullName evidence="2">AT3G52170-like helix-turn-helix domain-containing protein</fullName>
    </recommendedName>
</protein>
<accession>A0A803KUK5</accession>